<comment type="pathway">
    <text evidence="1 8">Amino-acid biosynthesis; L-tryptophan biosynthesis; L-tryptophan from chorismate: step 5/5.</text>
</comment>
<feature type="active site" description="Proton acceptor" evidence="8">
    <location>
        <position position="63"/>
    </location>
</feature>
<name>W4LER3_ENTF1</name>
<evidence type="ECO:0000256" key="5">
    <source>
        <dbReference type="ARBA" id="ARBA00023141"/>
    </source>
</evidence>
<evidence type="ECO:0000256" key="9">
    <source>
        <dbReference type="RuleBase" id="RU003662"/>
    </source>
</evidence>
<dbReference type="Proteomes" id="UP000019141">
    <property type="component" value="Unassembled WGS sequence"/>
</dbReference>
<evidence type="ECO:0000256" key="2">
    <source>
        <dbReference type="ARBA" id="ARBA00011270"/>
    </source>
</evidence>
<dbReference type="SUPFAM" id="SSF51366">
    <property type="entry name" value="Ribulose-phoshate binding barrel"/>
    <property type="match status" value="1"/>
</dbReference>
<dbReference type="PROSITE" id="PS00167">
    <property type="entry name" value="TRP_SYNTHASE_ALPHA"/>
    <property type="match status" value="1"/>
</dbReference>
<dbReference type="CDD" id="cd04724">
    <property type="entry name" value="Tryptophan_synthase_alpha"/>
    <property type="match status" value="1"/>
</dbReference>
<dbReference type="PANTHER" id="PTHR43406:SF1">
    <property type="entry name" value="TRYPTOPHAN SYNTHASE ALPHA CHAIN, CHLOROPLASTIC"/>
    <property type="match status" value="1"/>
</dbReference>
<dbReference type="Gene3D" id="3.20.20.70">
    <property type="entry name" value="Aldolase class I"/>
    <property type="match status" value="1"/>
</dbReference>
<dbReference type="InterPro" id="IPR013785">
    <property type="entry name" value="Aldolase_TIM"/>
</dbReference>
<evidence type="ECO:0000256" key="4">
    <source>
        <dbReference type="ARBA" id="ARBA00022822"/>
    </source>
</evidence>
<dbReference type="Pfam" id="PF00290">
    <property type="entry name" value="Trp_syntA"/>
    <property type="match status" value="1"/>
</dbReference>
<keyword evidence="11" id="KW-1185">Reference proteome</keyword>
<evidence type="ECO:0000256" key="7">
    <source>
        <dbReference type="ARBA" id="ARBA00049047"/>
    </source>
</evidence>
<keyword evidence="4 8" id="KW-0822">Tryptophan biosynthesis</keyword>
<feature type="active site" description="Proton acceptor" evidence="8">
    <location>
        <position position="52"/>
    </location>
</feature>
<accession>W4LER3</accession>
<dbReference type="HAMAP" id="MF_00131">
    <property type="entry name" value="Trp_synth_alpha"/>
    <property type="match status" value="1"/>
</dbReference>
<comment type="catalytic activity">
    <reaction evidence="7 8">
        <text>(1S,2R)-1-C-(indol-3-yl)glycerol 3-phosphate + L-serine = D-glyceraldehyde 3-phosphate + L-tryptophan + H2O</text>
        <dbReference type="Rhea" id="RHEA:10532"/>
        <dbReference type="ChEBI" id="CHEBI:15377"/>
        <dbReference type="ChEBI" id="CHEBI:33384"/>
        <dbReference type="ChEBI" id="CHEBI:57912"/>
        <dbReference type="ChEBI" id="CHEBI:58866"/>
        <dbReference type="ChEBI" id="CHEBI:59776"/>
        <dbReference type="EC" id="4.2.1.20"/>
    </reaction>
</comment>
<comment type="function">
    <text evidence="8">The alpha subunit is responsible for the aldol cleavage of indoleglycerol phosphate to indole and glyceraldehyde 3-phosphate.</text>
</comment>
<proteinExistence type="inferred from homology"/>
<keyword evidence="3 8" id="KW-0028">Amino-acid biosynthesis</keyword>
<dbReference type="PANTHER" id="PTHR43406">
    <property type="entry name" value="TRYPTOPHAN SYNTHASE, ALPHA CHAIN"/>
    <property type="match status" value="1"/>
</dbReference>
<gene>
    <name evidence="8" type="primary">trpA</name>
    <name evidence="10" type="ORF">ETSY1_26430</name>
</gene>
<dbReference type="PATRIC" id="fig|1429438.4.peg.5046"/>
<dbReference type="InterPro" id="IPR018204">
    <property type="entry name" value="Trp_synthase_alpha_AS"/>
</dbReference>
<dbReference type="NCBIfam" id="TIGR00262">
    <property type="entry name" value="trpA"/>
    <property type="match status" value="1"/>
</dbReference>
<evidence type="ECO:0000256" key="1">
    <source>
        <dbReference type="ARBA" id="ARBA00004733"/>
    </source>
</evidence>
<comment type="caution">
    <text evidence="10">The sequence shown here is derived from an EMBL/GenBank/DDBJ whole genome shotgun (WGS) entry which is preliminary data.</text>
</comment>
<dbReference type="UniPathway" id="UPA00035">
    <property type="reaction ID" value="UER00044"/>
</dbReference>
<dbReference type="EMBL" id="AZHW01000780">
    <property type="protein sequence ID" value="ETW96487.1"/>
    <property type="molecule type" value="Genomic_DNA"/>
</dbReference>
<sequence>MRPGHTLEAYIRERLKHKNMLLMTHAVVGAPSFDENMAMLEVMQRVGSDIVELQLPFSEPIADGPVFVRANQHALDAGVNWEQYFRFMERASKAFDFKILMMGYYNSVLQMGHETFSACLAEHGASGFIVGDLPPQEAGSLFDEAERFDLAPIVFMTPTNSMERLQEVAQYARGLVYCVARKGVTGPQTYIDQSLEAFIARCREVTSVPLALGFGLRSGSDLQQIRDYVDIAIVGTALLEAWEQGGAAQYERLLSEMVAAAS</sequence>
<evidence type="ECO:0000313" key="10">
    <source>
        <dbReference type="EMBL" id="ETW96487.1"/>
    </source>
</evidence>
<dbReference type="GO" id="GO:0005829">
    <property type="term" value="C:cytosol"/>
    <property type="evidence" value="ECO:0007669"/>
    <property type="project" value="TreeGrafter"/>
</dbReference>
<dbReference type="GO" id="GO:0004834">
    <property type="term" value="F:tryptophan synthase activity"/>
    <property type="evidence" value="ECO:0007669"/>
    <property type="project" value="UniProtKB-UniRule"/>
</dbReference>
<comment type="similarity">
    <text evidence="8 9">Belongs to the TrpA family.</text>
</comment>
<dbReference type="EC" id="4.2.1.20" evidence="8"/>
<keyword evidence="6 8" id="KW-0456">Lyase</keyword>
<dbReference type="HOGENOM" id="CLU_016734_0_0_7"/>
<evidence type="ECO:0000256" key="3">
    <source>
        <dbReference type="ARBA" id="ARBA00022605"/>
    </source>
</evidence>
<comment type="subunit">
    <text evidence="2 8">Tetramer of two alpha and two beta chains.</text>
</comment>
<dbReference type="InterPro" id="IPR011060">
    <property type="entry name" value="RibuloseP-bd_barrel"/>
</dbReference>
<keyword evidence="5 8" id="KW-0057">Aromatic amino acid biosynthesis</keyword>
<organism evidence="10 11">
    <name type="scientific">Entotheonella factor</name>
    <dbReference type="NCBI Taxonomy" id="1429438"/>
    <lineage>
        <taxon>Bacteria</taxon>
        <taxon>Pseudomonadati</taxon>
        <taxon>Nitrospinota/Tectimicrobiota group</taxon>
        <taxon>Candidatus Tectimicrobiota</taxon>
        <taxon>Candidatus Entotheonellia</taxon>
        <taxon>Candidatus Entotheonellales</taxon>
        <taxon>Candidatus Entotheonellaceae</taxon>
        <taxon>Candidatus Entotheonella</taxon>
    </lineage>
</organism>
<evidence type="ECO:0000313" key="11">
    <source>
        <dbReference type="Proteomes" id="UP000019141"/>
    </source>
</evidence>
<dbReference type="InterPro" id="IPR002028">
    <property type="entry name" value="Trp_synthase_suA"/>
</dbReference>
<protein>
    <recommendedName>
        <fullName evidence="8">Tryptophan synthase alpha chain</fullName>
        <ecNumber evidence="8">4.2.1.20</ecNumber>
    </recommendedName>
</protein>
<evidence type="ECO:0000256" key="8">
    <source>
        <dbReference type="HAMAP-Rule" id="MF_00131"/>
    </source>
</evidence>
<dbReference type="AlphaFoldDB" id="W4LER3"/>
<reference evidence="10 11" key="1">
    <citation type="journal article" date="2014" name="Nature">
        <title>An environmental bacterial taxon with a large and distinct metabolic repertoire.</title>
        <authorList>
            <person name="Wilson M.C."/>
            <person name="Mori T."/>
            <person name="Ruckert C."/>
            <person name="Uria A.R."/>
            <person name="Helf M.J."/>
            <person name="Takada K."/>
            <person name="Gernert C."/>
            <person name="Steffens U.A."/>
            <person name="Heycke N."/>
            <person name="Schmitt S."/>
            <person name="Rinke C."/>
            <person name="Helfrich E.J."/>
            <person name="Brachmann A.O."/>
            <person name="Gurgui C."/>
            <person name="Wakimoto T."/>
            <person name="Kracht M."/>
            <person name="Crusemann M."/>
            <person name="Hentschel U."/>
            <person name="Abe I."/>
            <person name="Matsunaga S."/>
            <person name="Kalinowski J."/>
            <person name="Takeyama H."/>
            <person name="Piel J."/>
        </authorList>
    </citation>
    <scope>NUCLEOTIDE SEQUENCE [LARGE SCALE GENOMIC DNA]</scope>
    <source>
        <strain evidence="11">TSY1</strain>
    </source>
</reference>
<evidence type="ECO:0000256" key="6">
    <source>
        <dbReference type="ARBA" id="ARBA00023239"/>
    </source>
</evidence>